<feature type="transmembrane region" description="Helical" evidence="8">
    <location>
        <begin position="104"/>
        <end position="130"/>
    </location>
</feature>
<feature type="transmembrane region" description="Helical" evidence="8">
    <location>
        <begin position="306"/>
        <end position="327"/>
    </location>
</feature>
<dbReference type="InterPro" id="IPR036259">
    <property type="entry name" value="MFS_trans_sf"/>
</dbReference>
<keyword evidence="7 8" id="KW-0472">Membrane</keyword>
<dbReference type="PANTHER" id="PTHR23522:SF10">
    <property type="entry name" value="3-PHENYLPROPIONIC ACID TRANSPORTER-RELATED"/>
    <property type="match status" value="1"/>
</dbReference>
<feature type="transmembrane region" description="Helical" evidence="8">
    <location>
        <begin position="166"/>
        <end position="182"/>
    </location>
</feature>
<feature type="transmembrane region" description="Helical" evidence="8">
    <location>
        <begin position="244"/>
        <end position="265"/>
    </location>
</feature>
<evidence type="ECO:0000256" key="5">
    <source>
        <dbReference type="ARBA" id="ARBA00022692"/>
    </source>
</evidence>
<feature type="transmembrane region" description="Helical" evidence="8">
    <location>
        <begin position="367"/>
        <end position="385"/>
    </location>
</feature>
<keyword evidence="5 8" id="KW-0812">Transmembrane</keyword>
<accession>A0A1M7TRY3</accession>
<protein>
    <submittedName>
        <fullName evidence="10">MFS transporter, PPP family, 3-phenylpropionic acid transporter</fullName>
    </submittedName>
</protein>
<dbReference type="NCBIfam" id="NF037955">
    <property type="entry name" value="mfs"/>
    <property type="match status" value="1"/>
</dbReference>
<evidence type="ECO:0000256" key="8">
    <source>
        <dbReference type="SAM" id="Phobius"/>
    </source>
</evidence>
<dbReference type="Proteomes" id="UP000184066">
    <property type="component" value="Unassembled WGS sequence"/>
</dbReference>
<dbReference type="Pfam" id="PF12832">
    <property type="entry name" value="MFS_1_like"/>
    <property type="match status" value="1"/>
</dbReference>
<evidence type="ECO:0000259" key="9">
    <source>
        <dbReference type="Pfam" id="PF12832"/>
    </source>
</evidence>
<keyword evidence="2" id="KW-0813">Transport</keyword>
<comment type="subcellular location">
    <subcellularLocation>
        <location evidence="1">Cell inner membrane</location>
        <topology evidence="1">Multi-pass membrane protein</topology>
    </subcellularLocation>
</comment>
<evidence type="ECO:0000256" key="1">
    <source>
        <dbReference type="ARBA" id="ARBA00004429"/>
    </source>
</evidence>
<keyword evidence="3" id="KW-1003">Cell membrane</keyword>
<dbReference type="GO" id="GO:0015528">
    <property type="term" value="F:lactose:proton symporter activity"/>
    <property type="evidence" value="ECO:0007669"/>
    <property type="project" value="TreeGrafter"/>
</dbReference>
<sequence length="395" mass="39447">MSARPRGGRAVLPAFRTGAFYAAVFAALGVHLPFWPLWLEDRGLSAAQIGIYSALAVAAKVAVGLAAPALADRFEARRAMLAGAGLFGAAAFAAHLLAAEAAALVALSVAAAATFSAMMPVGEALGAAAARDFGFDYARVRAVGSAGFLAASLLMGAAVAQAGPGAALWAIVACLLAAAALGRTHPGGGRARALGRPDFGQMRRLFSDGRFALFLLAIGMAQGAHGVIYAFGSLHWRALGLDEGRIGALWAFGVAAEIALMALAGRALVRRLGAAGAIALSGAAGAVRWAAMAFDPVGAALWALQGLHALTFAAGHLGAIAFVSAAAPERLAGAAQGALGALASGALMAAATALAAEIYGWAGGGVYWIPALMSAAGAAAALRLGRVWRGERIMD</sequence>
<evidence type="ECO:0000256" key="3">
    <source>
        <dbReference type="ARBA" id="ARBA00022475"/>
    </source>
</evidence>
<evidence type="ECO:0000313" key="10">
    <source>
        <dbReference type="EMBL" id="SHN73428.1"/>
    </source>
</evidence>
<dbReference type="GO" id="GO:0030395">
    <property type="term" value="F:lactose binding"/>
    <property type="evidence" value="ECO:0007669"/>
    <property type="project" value="TreeGrafter"/>
</dbReference>
<keyword evidence="6 8" id="KW-1133">Transmembrane helix</keyword>
<feature type="transmembrane region" description="Helical" evidence="8">
    <location>
        <begin position="142"/>
        <end position="160"/>
    </location>
</feature>
<organism evidence="10 11">
    <name type="scientific">Oceanicella actignis</name>
    <dbReference type="NCBI Taxonomy" id="1189325"/>
    <lineage>
        <taxon>Bacteria</taxon>
        <taxon>Pseudomonadati</taxon>
        <taxon>Pseudomonadota</taxon>
        <taxon>Alphaproteobacteria</taxon>
        <taxon>Rhodobacterales</taxon>
        <taxon>Paracoccaceae</taxon>
        <taxon>Oceanicella</taxon>
    </lineage>
</organism>
<dbReference type="InterPro" id="IPR026032">
    <property type="entry name" value="HcaT-like"/>
</dbReference>
<dbReference type="SUPFAM" id="SSF103473">
    <property type="entry name" value="MFS general substrate transporter"/>
    <property type="match status" value="1"/>
</dbReference>
<dbReference type="RefSeq" id="WP_072747992.1">
    <property type="nucleotide sequence ID" value="NZ_FOHL01000009.1"/>
</dbReference>
<evidence type="ECO:0000256" key="6">
    <source>
        <dbReference type="ARBA" id="ARBA00022989"/>
    </source>
</evidence>
<feature type="domain" description="Major facilitator superfamily associated" evidence="9">
    <location>
        <begin position="19"/>
        <end position="346"/>
    </location>
</feature>
<dbReference type="Gene3D" id="1.20.1250.20">
    <property type="entry name" value="MFS general substrate transporter like domains"/>
    <property type="match status" value="2"/>
</dbReference>
<feature type="transmembrane region" description="Helical" evidence="8">
    <location>
        <begin position="45"/>
        <end position="67"/>
    </location>
</feature>
<dbReference type="PIRSF" id="PIRSF004925">
    <property type="entry name" value="HcaT"/>
    <property type="match status" value="1"/>
</dbReference>
<feature type="transmembrane region" description="Helical" evidence="8">
    <location>
        <begin position="20"/>
        <end position="39"/>
    </location>
</feature>
<dbReference type="AlphaFoldDB" id="A0A1M7TRY3"/>
<evidence type="ECO:0000313" key="11">
    <source>
        <dbReference type="Proteomes" id="UP000184066"/>
    </source>
</evidence>
<reference evidence="10 11" key="1">
    <citation type="submission" date="2016-12" db="EMBL/GenBank/DDBJ databases">
        <authorList>
            <person name="Song W.-J."/>
            <person name="Kurnit D.M."/>
        </authorList>
    </citation>
    <scope>NUCLEOTIDE SEQUENCE [LARGE SCALE GENOMIC DNA]</scope>
    <source>
        <strain evidence="10 11">CGMCC 1.10808</strain>
    </source>
</reference>
<feature type="transmembrane region" description="Helical" evidence="8">
    <location>
        <begin position="211"/>
        <end position="232"/>
    </location>
</feature>
<feature type="transmembrane region" description="Helical" evidence="8">
    <location>
        <begin position="272"/>
        <end position="294"/>
    </location>
</feature>
<evidence type="ECO:0000256" key="2">
    <source>
        <dbReference type="ARBA" id="ARBA00022448"/>
    </source>
</evidence>
<keyword evidence="4" id="KW-0997">Cell inner membrane</keyword>
<gene>
    <name evidence="10" type="ORF">SAMN05216200_10937</name>
</gene>
<dbReference type="InterPro" id="IPR024989">
    <property type="entry name" value="MFS_assoc_dom"/>
</dbReference>
<dbReference type="EMBL" id="FRDL01000009">
    <property type="protein sequence ID" value="SHN73428.1"/>
    <property type="molecule type" value="Genomic_DNA"/>
</dbReference>
<proteinExistence type="predicted"/>
<feature type="transmembrane region" description="Helical" evidence="8">
    <location>
        <begin position="339"/>
        <end position="361"/>
    </location>
</feature>
<keyword evidence="11" id="KW-1185">Reference proteome</keyword>
<dbReference type="PANTHER" id="PTHR23522">
    <property type="entry name" value="BLL5896 PROTEIN"/>
    <property type="match status" value="1"/>
</dbReference>
<dbReference type="GO" id="GO:0005886">
    <property type="term" value="C:plasma membrane"/>
    <property type="evidence" value="ECO:0007669"/>
    <property type="project" value="UniProtKB-SubCell"/>
</dbReference>
<evidence type="ECO:0000256" key="4">
    <source>
        <dbReference type="ARBA" id="ARBA00022519"/>
    </source>
</evidence>
<feature type="transmembrane region" description="Helical" evidence="8">
    <location>
        <begin position="79"/>
        <end position="98"/>
    </location>
</feature>
<evidence type="ECO:0000256" key="7">
    <source>
        <dbReference type="ARBA" id="ARBA00023136"/>
    </source>
</evidence>
<name>A0A1M7TRY3_9RHOB</name>
<dbReference type="STRING" id="1189325.SAMN04488119_10985"/>